<evidence type="ECO:0000313" key="4">
    <source>
        <dbReference type="Proteomes" id="UP000243588"/>
    </source>
</evidence>
<evidence type="ECO:0000259" key="1">
    <source>
        <dbReference type="Pfam" id="PF03235"/>
    </source>
</evidence>
<evidence type="ECO:0000313" key="3">
    <source>
        <dbReference type="EMBL" id="SDH48784.1"/>
    </source>
</evidence>
<proteinExistence type="predicted"/>
<evidence type="ECO:0000259" key="2">
    <source>
        <dbReference type="Pfam" id="PF07510"/>
    </source>
</evidence>
<dbReference type="InterPro" id="IPR011089">
    <property type="entry name" value="GmrSD_C"/>
</dbReference>
<gene>
    <name evidence="3" type="ORF">SAMN05421818_1054</name>
</gene>
<evidence type="ECO:0008006" key="5">
    <source>
        <dbReference type="Google" id="ProtNLM"/>
    </source>
</evidence>
<feature type="domain" description="GmrSD restriction endonucleases N-terminal" evidence="1">
    <location>
        <begin position="23"/>
        <end position="217"/>
    </location>
</feature>
<dbReference type="Pfam" id="PF07510">
    <property type="entry name" value="GmrSD_C"/>
    <property type="match status" value="1"/>
</dbReference>
<feature type="domain" description="GmrSD restriction endonucleases C-terminal" evidence="2">
    <location>
        <begin position="443"/>
        <end position="540"/>
    </location>
</feature>
<protein>
    <recommendedName>
        <fullName evidence="5">DUF262 domain-containing protein</fullName>
    </recommendedName>
</protein>
<keyword evidence="4" id="KW-1185">Reference proteome</keyword>
<dbReference type="InterPro" id="IPR004919">
    <property type="entry name" value="GmrSD_N"/>
</dbReference>
<sequence length="608" mass="71937">MKEFIYPLAHIFSTKFLLKDLNVSHYYIASYQRGYKWKSFSKSDQVPMLLADIYEAFKMQASEYYLQYITVKKNYLNPSLLEVIDGQQRLTTLSLMFYVSEAFGGINYAKDIVVHQRYKSNVKFKDVFASVLELGLENDVIQNHQDIYYLFHAKECIFRFFKSLGDELNAYLDYLLCKVKIIVNIEDELTSPEEVFSNLNDNKVDLTNYYLVKGLLFTQSTRRENTYTSFLEIQENRSRLARNWDQLNQWFLNEKQSQLFFYKYNIINKRDENIGINSILNLAKPKNLERQYLDVLQVFFSEMKHKGDSTVFQYDDMALFNLYLEEINDSHQAEQKLEEVQNLAKRFINWYADDELYHLIGYYIVTGQSIETIKDLGKTELKKVLYKWLYKSLQLKEDQRINSLEYGTDNSILNRIFLAINAFPMIFDNGKYKIEFLNRFNFYTYTTNKWSIEHIYPQTPKVEPKDVVHYRNWFLNKTSNHVLKAKINAVSLEDDNIEEEISNLGLLNINENFIGNLALLEQGNNSTLSNNVFPRKRELLLSMLAQGDFVPQHTINAVCKNLALLKNPDVEIRFSTHLIDWAEEDMHANALWLEYTYKLLIDFIKENI</sequence>
<dbReference type="Proteomes" id="UP000243588">
    <property type="component" value="Unassembled WGS sequence"/>
</dbReference>
<dbReference type="EMBL" id="FNDQ01000005">
    <property type="protein sequence ID" value="SDH48784.1"/>
    <property type="molecule type" value="Genomic_DNA"/>
</dbReference>
<dbReference type="AlphaFoldDB" id="A0A1G8CU53"/>
<dbReference type="Pfam" id="PF03235">
    <property type="entry name" value="GmrSD_N"/>
    <property type="match status" value="1"/>
</dbReference>
<dbReference type="RefSeq" id="WP_090406418.1">
    <property type="nucleotide sequence ID" value="NZ_FNDQ01000005.1"/>
</dbReference>
<organism evidence="3 4">
    <name type="scientific">Myroides phaeus</name>
    <dbReference type="NCBI Taxonomy" id="702745"/>
    <lineage>
        <taxon>Bacteria</taxon>
        <taxon>Pseudomonadati</taxon>
        <taxon>Bacteroidota</taxon>
        <taxon>Flavobacteriia</taxon>
        <taxon>Flavobacteriales</taxon>
        <taxon>Flavobacteriaceae</taxon>
        <taxon>Myroides</taxon>
    </lineage>
</organism>
<dbReference type="PANTHER" id="PTHR35149:SF1">
    <property type="entry name" value="DUF5655 DOMAIN-CONTAINING PROTEIN"/>
    <property type="match status" value="1"/>
</dbReference>
<reference evidence="4" key="1">
    <citation type="submission" date="2016-10" db="EMBL/GenBank/DDBJ databases">
        <authorList>
            <person name="Varghese N."/>
            <person name="Submissions S."/>
        </authorList>
    </citation>
    <scope>NUCLEOTIDE SEQUENCE [LARGE SCALE GENOMIC DNA]</scope>
    <source>
        <strain evidence="4">DSM 23313</strain>
    </source>
</reference>
<accession>A0A1G8CU53</accession>
<name>A0A1G8CU53_9FLAO</name>
<dbReference type="PANTHER" id="PTHR35149">
    <property type="entry name" value="SLL5132 PROTEIN"/>
    <property type="match status" value="1"/>
</dbReference>